<dbReference type="Gene3D" id="1.10.260.40">
    <property type="entry name" value="lambda repressor-like DNA-binding domains"/>
    <property type="match status" value="1"/>
</dbReference>
<dbReference type="SMART" id="SM00530">
    <property type="entry name" value="HTH_XRE"/>
    <property type="match status" value="1"/>
</dbReference>
<dbReference type="RefSeq" id="WP_171593956.1">
    <property type="nucleotide sequence ID" value="NZ_RZNH01000002.1"/>
</dbReference>
<dbReference type="EMBL" id="RZNH01000002">
    <property type="protein sequence ID" value="NOU58690.1"/>
    <property type="molecule type" value="Genomic_DNA"/>
</dbReference>
<dbReference type="PANTHER" id="PTHR46558">
    <property type="entry name" value="TRACRIPTIONAL REGULATORY PROTEIN-RELATED-RELATED"/>
    <property type="match status" value="1"/>
</dbReference>
<dbReference type="PANTHER" id="PTHR46558:SF4">
    <property type="entry name" value="DNA-BIDING PHAGE PROTEIN"/>
    <property type="match status" value="1"/>
</dbReference>
<dbReference type="InterPro" id="IPR010982">
    <property type="entry name" value="Lambda_DNA-bd_dom_sf"/>
</dbReference>
<protein>
    <submittedName>
        <fullName evidence="3">Transcriptional regulator</fullName>
    </submittedName>
</protein>
<dbReference type="InterPro" id="IPR001387">
    <property type="entry name" value="Cro/C1-type_HTH"/>
</dbReference>
<organism evidence="3 4">
    <name type="scientific">Marinifilum caeruleilacunae</name>
    <dbReference type="NCBI Taxonomy" id="2499076"/>
    <lineage>
        <taxon>Bacteria</taxon>
        <taxon>Pseudomonadati</taxon>
        <taxon>Bacteroidota</taxon>
        <taxon>Bacteroidia</taxon>
        <taxon>Marinilabiliales</taxon>
        <taxon>Marinifilaceae</taxon>
    </lineage>
</organism>
<dbReference type="SUPFAM" id="SSF47413">
    <property type="entry name" value="lambda repressor-like DNA-binding domains"/>
    <property type="match status" value="1"/>
</dbReference>
<dbReference type="Proteomes" id="UP000732105">
    <property type="component" value="Unassembled WGS sequence"/>
</dbReference>
<name>A0ABX1WRH8_9BACT</name>
<evidence type="ECO:0000259" key="2">
    <source>
        <dbReference type="PROSITE" id="PS50943"/>
    </source>
</evidence>
<accession>A0ABX1WRH8</accession>
<reference evidence="3 4" key="1">
    <citation type="submission" date="2018-12" db="EMBL/GenBank/DDBJ databases">
        <title>Marinifilum JC070 sp. nov., a marine bacterium isolated from Yongle Blue Hole in the South China Sea.</title>
        <authorList>
            <person name="Fu T."/>
        </authorList>
    </citation>
    <scope>NUCLEOTIDE SEQUENCE [LARGE SCALE GENOMIC DNA]</scope>
    <source>
        <strain evidence="3 4">JC070</strain>
    </source>
</reference>
<proteinExistence type="predicted"/>
<evidence type="ECO:0000313" key="3">
    <source>
        <dbReference type="EMBL" id="NOU58690.1"/>
    </source>
</evidence>
<dbReference type="PROSITE" id="PS50943">
    <property type="entry name" value="HTH_CROC1"/>
    <property type="match status" value="1"/>
</dbReference>
<dbReference type="Pfam" id="PF01381">
    <property type="entry name" value="HTH_3"/>
    <property type="match status" value="1"/>
</dbReference>
<evidence type="ECO:0000256" key="1">
    <source>
        <dbReference type="ARBA" id="ARBA00023125"/>
    </source>
</evidence>
<gene>
    <name evidence="3" type="ORF">ELS83_02585</name>
</gene>
<comment type="caution">
    <text evidence="3">The sequence shown here is derived from an EMBL/GenBank/DDBJ whole genome shotgun (WGS) entry which is preliminary data.</text>
</comment>
<feature type="domain" description="HTH cro/C1-type" evidence="2">
    <location>
        <begin position="5"/>
        <end position="59"/>
    </location>
</feature>
<dbReference type="CDD" id="cd00093">
    <property type="entry name" value="HTH_XRE"/>
    <property type="match status" value="1"/>
</dbReference>
<sequence>MKNTIKVERAKKDITQAGLAYKLGVSRQTINAIEKGKFVPSTVLALKMARFFECNVEDIFLLEEND</sequence>
<evidence type="ECO:0000313" key="4">
    <source>
        <dbReference type="Proteomes" id="UP000732105"/>
    </source>
</evidence>
<keyword evidence="4" id="KW-1185">Reference proteome</keyword>
<keyword evidence="1" id="KW-0238">DNA-binding</keyword>